<feature type="signal peptide" evidence="1">
    <location>
        <begin position="1"/>
        <end position="27"/>
    </location>
</feature>
<keyword evidence="1" id="KW-0732">Signal</keyword>
<dbReference type="PANTHER" id="PTHR34377">
    <property type="entry name" value="TETRATRICOPEPTIDE REPEAT (TPR)-LIKE SUPERFAMILY PROTEIN"/>
    <property type="match status" value="1"/>
</dbReference>
<keyword evidence="2" id="KW-1185">Reference proteome</keyword>
<evidence type="ECO:0000313" key="3">
    <source>
        <dbReference type="RefSeq" id="XP_039116408.1"/>
    </source>
</evidence>
<accession>A0AB40AN70</accession>
<dbReference type="Proteomes" id="UP001515500">
    <property type="component" value="Chromosome 20"/>
</dbReference>
<reference evidence="3" key="1">
    <citation type="submission" date="2025-08" db="UniProtKB">
        <authorList>
            <consortium name="RefSeq"/>
        </authorList>
    </citation>
    <scope>IDENTIFICATION</scope>
</reference>
<dbReference type="AlphaFoldDB" id="A0AB40AN70"/>
<feature type="chain" id="PRO_5044297476" evidence="1">
    <location>
        <begin position="28"/>
        <end position="135"/>
    </location>
</feature>
<gene>
    <name evidence="3" type="primary">LOC120251821</name>
</gene>
<dbReference type="RefSeq" id="XP_039116408.1">
    <property type="nucleotide sequence ID" value="XM_039260474.1"/>
</dbReference>
<dbReference type="GeneID" id="120251821"/>
<name>A0AB40AN70_DIOCR</name>
<evidence type="ECO:0000313" key="2">
    <source>
        <dbReference type="Proteomes" id="UP001515500"/>
    </source>
</evidence>
<protein>
    <submittedName>
        <fullName evidence="3">Uncharacterized protein LOC120251821</fullName>
    </submittedName>
</protein>
<organism evidence="2 3">
    <name type="scientific">Dioscorea cayennensis subsp. rotundata</name>
    <name type="common">White Guinea yam</name>
    <name type="synonym">Dioscorea rotundata</name>
    <dbReference type="NCBI Taxonomy" id="55577"/>
    <lineage>
        <taxon>Eukaryota</taxon>
        <taxon>Viridiplantae</taxon>
        <taxon>Streptophyta</taxon>
        <taxon>Embryophyta</taxon>
        <taxon>Tracheophyta</taxon>
        <taxon>Spermatophyta</taxon>
        <taxon>Magnoliopsida</taxon>
        <taxon>Liliopsida</taxon>
        <taxon>Dioscoreales</taxon>
        <taxon>Dioscoreaceae</taxon>
        <taxon>Dioscorea</taxon>
    </lineage>
</organism>
<proteinExistence type="predicted"/>
<evidence type="ECO:0000256" key="1">
    <source>
        <dbReference type="SAM" id="SignalP"/>
    </source>
</evidence>
<dbReference type="PANTHER" id="PTHR34377:SF3">
    <property type="entry name" value="TETRATRICOPEPTIDE REPEAT (TPR)-LIKE SUPERFAMILY PROTEIN"/>
    <property type="match status" value="1"/>
</dbReference>
<sequence>MMTITTPKQHKVAAMALLLLLLLLSIANNPATKANAQALCYSQFMLANEACSFVRQAEELSHGTEQQKQAGLVSSGGSINNPVDSPCCRRLTGIDNACVCGVLSRLPIFITRPQHVITLTPANGCEVSFQCDGRS</sequence>